<evidence type="ECO:0008006" key="4">
    <source>
        <dbReference type="Google" id="ProtNLM"/>
    </source>
</evidence>
<evidence type="ECO:0000313" key="2">
    <source>
        <dbReference type="EMBL" id="GAV05138.1"/>
    </source>
</evidence>
<feature type="region of interest" description="Disordered" evidence="1">
    <location>
        <begin position="88"/>
        <end position="111"/>
    </location>
</feature>
<dbReference type="AlphaFoldDB" id="A0A1D1VZ78"/>
<comment type="caution">
    <text evidence="2">The sequence shown here is derived from an EMBL/GenBank/DDBJ whole genome shotgun (WGS) entry which is preliminary data.</text>
</comment>
<name>A0A1D1VZ78_RAMVA</name>
<reference evidence="2 3" key="1">
    <citation type="journal article" date="2016" name="Nat. Commun.">
        <title>Extremotolerant tardigrade genome and improved radiotolerance of human cultured cells by tardigrade-unique protein.</title>
        <authorList>
            <person name="Hashimoto T."/>
            <person name="Horikawa D.D."/>
            <person name="Saito Y."/>
            <person name="Kuwahara H."/>
            <person name="Kozuka-Hata H."/>
            <person name="Shin-I T."/>
            <person name="Minakuchi Y."/>
            <person name="Ohishi K."/>
            <person name="Motoyama A."/>
            <person name="Aizu T."/>
            <person name="Enomoto A."/>
            <person name="Kondo K."/>
            <person name="Tanaka S."/>
            <person name="Hara Y."/>
            <person name="Koshikawa S."/>
            <person name="Sagara H."/>
            <person name="Miura T."/>
            <person name="Yokobori S."/>
            <person name="Miyagawa K."/>
            <person name="Suzuki Y."/>
            <person name="Kubo T."/>
            <person name="Oyama M."/>
            <person name="Kohara Y."/>
            <person name="Fujiyama A."/>
            <person name="Arakawa K."/>
            <person name="Katayama T."/>
            <person name="Toyoda A."/>
            <person name="Kunieda T."/>
        </authorList>
    </citation>
    <scope>NUCLEOTIDE SEQUENCE [LARGE SCALE GENOMIC DNA]</scope>
    <source>
        <strain evidence="2 3">YOKOZUNA-1</strain>
    </source>
</reference>
<feature type="region of interest" description="Disordered" evidence="1">
    <location>
        <begin position="1"/>
        <end position="22"/>
    </location>
</feature>
<evidence type="ECO:0000256" key="1">
    <source>
        <dbReference type="SAM" id="MobiDB-lite"/>
    </source>
</evidence>
<dbReference type="Proteomes" id="UP000186922">
    <property type="component" value="Unassembled WGS sequence"/>
</dbReference>
<keyword evidence="3" id="KW-1185">Reference proteome</keyword>
<evidence type="ECO:0000313" key="3">
    <source>
        <dbReference type="Proteomes" id="UP000186922"/>
    </source>
</evidence>
<organism evidence="2 3">
    <name type="scientific">Ramazzottius varieornatus</name>
    <name type="common">Water bear</name>
    <name type="synonym">Tardigrade</name>
    <dbReference type="NCBI Taxonomy" id="947166"/>
    <lineage>
        <taxon>Eukaryota</taxon>
        <taxon>Metazoa</taxon>
        <taxon>Ecdysozoa</taxon>
        <taxon>Tardigrada</taxon>
        <taxon>Eutardigrada</taxon>
        <taxon>Parachela</taxon>
        <taxon>Hypsibioidea</taxon>
        <taxon>Ramazzottiidae</taxon>
        <taxon>Ramazzottius</taxon>
    </lineage>
</organism>
<sequence length="111" mass="11968">MANDSAVEIMEETNMPSITADTDSPTALEFIKSQKGESIVHAAHTYSTNRNLVNDLNCGKKKTFGCKGSLTLDSFDNTVTFYRTQSCGLHQRNEDGTNQSNSAGAGSDDRG</sequence>
<dbReference type="EMBL" id="BDGG01000011">
    <property type="protein sequence ID" value="GAV05138.1"/>
    <property type="molecule type" value="Genomic_DNA"/>
</dbReference>
<accession>A0A1D1VZ78</accession>
<gene>
    <name evidence="2" type="primary">RvY_15314-1</name>
    <name evidence="2" type="synonym">RvY_15314.1</name>
    <name evidence="2" type="ORF">RvY_15314</name>
</gene>
<proteinExistence type="predicted"/>
<protein>
    <recommendedName>
        <fullName evidence="4">FLYWCH-type domain-containing protein</fullName>
    </recommendedName>
</protein>